<reference evidence="1 2" key="1">
    <citation type="journal article" date="2019" name="Commun. Biol.">
        <title>The bagworm genome reveals a unique fibroin gene that provides high tensile strength.</title>
        <authorList>
            <person name="Kono N."/>
            <person name="Nakamura H."/>
            <person name="Ohtoshi R."/>
            <person name="Tomita M."/>
            <person name="Numata K."/>
            <person name="Arakawa K."/>
        </authorList>
    </citation>
    <scope>NUCLEOTIDE SEQUENCE [LARGE SCALE GENOMIC DNA]</scope>
</reference>
<dbReference type="AlphaFoldDB" id="A0A4C1TM37"/>
<evidence type="ECO:0000313" key="2">
    <source>
        <dbReference type="Proteomes" id="UP000299102"/>
    </source>
</evidence>
<proteinExistence type="predicted"/>
<keyword evidence="2" id="KW-1185">Reference proteome</keyword>
<gene>
    <name evidence="1" type="ORF">EVAR_9573_1</name>
</gene>
<name>A0A4C1TM37_EUMVA</name>
<comment type="caution">
    <text evidence="1">The sequence shown here is derived from an EMBL/GenBank/DDBJ whole genome shotgun (WGS) entry which is preliminary data.</text>
</comment>
<organism evidence="1 2">
    <name type="scientific">Eumeta variegata</name>
    <name type="common">Bagworm moth</name>
    <name type="synonym">Eumeta japonica</name>
    <dbReference type="NCBI Taxonomy" id="151549"/>
    <lineage>
        <taxon>Eukaryota</taxon>
        <taxon>Metazoa</taxon>
        <taxon>Ecdysozoa</taxon>
        <taxon>Arthropoda</taxon>
        <taxon>Hexapoda</taxon>
        <taxon>Insecta</taxon>
        <taxon>Pterygota</taxon>
        <taxon>Neoptera</taxon>
        <taxon>Endopterygota</taxon>
        <taxon>Lepidoptera</taxon>
        <taxon>Glossata</taxon>
        <taxon>Ditrysia</taxon>
        <taxon>Tineoidea</taxon>
        <taxon>Psychidae</taxon>
        <taxon>Oiketicinae</taxon>
        <taxon>Eumeta</taxon>
    </lineage>
</organism>
<protein>
    <submittedName>
        <fullName evidence="1">Uncharacterized protein</fullName>
    </submittedName>
</protein>
<dbReference type="OrthoDB" id="7512256at2759"/>
<dbReference type="Proteomes" id="UP000299102">
    <property type="component" value="Unassembled WGS sequence"/>
</dbReference>
<accession>A0A4C1TM37</accession>
<evidence type="ECO:0000313" key="1">
    <source>
        <dbReference type="EMBL" id="GBP14660.1"/>
    </source>
</evidence>
<dbReference type="EMBL" id="BGZK01000066">
    <property type="protein sequence ID" value="GBP14660.1"/>
    <property type="molecule type" value="Genomic_DNA"/>
</dbReference>
<sequence length="153" mass="17022">MNDDELILRRKKQNADRVRAYRKRNKDLGAMPSTSTVQSGYNSRDGFIVTKSVSDDGISEKSRDALKYYRHEYSSSNSISFCPKSLLTQYNKLSFIIDTRLGDNANHTLLACAVSHDGGARARRTCAGILNDFACRLVDPILCTCCVSSDENA</sequence>